<proteinExistence type="predicted"/>
<dbReference type="PROSITE" id="PS51257">
    <property type="entry name" value="PROKAR_LIPOPROTEIN"/>
    <property type="match status" value="1"/>
</dbReference>
<feature type="compositionally biased region" description="Polar residues" evidence="2">
    <location>
        <begin position="315"/>
        <end position="328"/>
    </location>
</feature>
<protein>
    <submittedName>
        <fullName evidence="3">Uncharacterized protein</fullName>
    </submittedName>
</protein>
<feature type="region of interest" description="Disordered" evidence="2">
    <location>
        <begin position="212"/>
        <end position="267"/>
    </location>
</feature>
<organism evidence="3 4">
    <name type="scientific">Jaapia argillacea MUCL 33604</name>
    <dbReference type="NCBI Taxonomy" id="933084"/>
    <lineage>
        <taxon>Eukaryota</taxon>
        <taxon>Fungi</taxon>
        <taxon>Dikarya</taxon>
        <taxon>Basidiomycota</taxon>
        <taxon>Agaricomycotina</taxon>
        <taxon>Agaricomycetes</taxon>
        <taxon>Agaricomycetidae</taxon>
        <taxon>Jaapiales</taxon>
        <taxon>Jaapiaceae</taxon>
        <taxon>Jaapia</taxon>
    </lineage>
</organism>
<accession>A0A067QHB5</accession>
<dbReference type="HOGENOM" id="CLU_535340_0_0_1"/>
<name>A0A067QHB5_9AGAM</name>
<dbReference type="InParanoid" id="A0A067QHB5"/>
<evidence type="ECO:0000256" key="2">
    <source>
        <dbReference type="SAM" id="MobiDB-lite"/>
    </source>
</evidence>
<sequence>MAKVLPQLLSPLSFGCARELGDFESHTQNPEDRTSLVHYESVKCRLQRSDEANVFLRAHTEHLKAEAHHLKAQLLSLQFRMLRQDLLHCAQQARHRKSEQELQFQLRQSKSLISSLQSSLSELEASTSSMSADMERMNFGMIGSQFVIDRLTQRSEDLKVKLDEEKEENRRLRERLDLLEEYVTASREADELVSETFDGVLATLDAWKKGDESEVEDDRVVRRDGDVTSSPEAGSSTCVDDESTLAEDSDEDDRTVEGDDVFDQQERKSWTHQALLDSWTSTPDAAIPTTPIFDESCVPLPSSPAELGLDLEASPTPSQATITPSSPTSDEESDYPFTYVHHDKEIRLLDIEVPTSPTVVGSGSELDSDTDTDSESHLPELPPIKAYESDASVTSIDSPLLAFPSKFIDDESFAPLIRETLSPLREYPDSDRDCVVYPISTSPFRYRRPTINSLSRSSSISSSGTVTARKISARSKVIGQKKKRGERNVNQLETWVSRSSAGGTRRFLE</sequence>
<feature type="region of interest" description="Disordered" evidence="2">
    <location>
        <begin position="356"/>
        <end position="381"/>
    </location>
</feature>
<dbReference type="Proteomes" id="UP000027265">
    <property type="component" value="Unassembled WGS sequence"/>
</dbReference>
<feature type="compositionally biased region" description="Acidic residues" evidence="2">
    <location>
        <begin position="239"/>
        <end position="263"/>
    </location>
</feature>
<feature type="compositionally biased region" description="Basic and acidic residues" evidence="2">
    <location>
        <begin position="212"/>
        <end position="226"/>
    </location>
</feature>
<dbReference type="OrthoDB" id="10398960at2759"/>
<dbReference type="AlphaFoldDB" id="A0A067QHB5"/>
<keyword evidence="1" id="KW-0175">Coiled coil</keyword>
<evidence type="ECO:0000313" key="3">
    <source>
        <dbReference type="EMBL" id="KDQ61966.1"/>
    </source>
</evidence>
<evidence type="ECO:0000313" key="4">
    <source>
        <dbReference type="Proteomes" id="UP000027265"/>
    </source>
</evidence>
<reference evidence="4" key="1">
    <citation type="journal article" date="2014" name="Proc. Natl. Acad. Sci. U.S.A.">
        <title>Extensive sampling of basidiomycete genomes demonstrates inadequacy of the white-rot/brown-rot paradigm for wood decay fungi.</title>
        <authorList>
            <person name="Riley R."/>
            <person name="Salamov A.A."/>
            <person name="Brown D.W."/>
            <person name="Nagy L.G."/>
            <person name="Floudas D."/>
            <person name="Held B.W."/>
            <person name="Levasseur A."/>
            <person name="Lombard V."/>
            <person name="Morin E."/>
            <person name="Otillar R."/>
            <person name="Lindquist E.A."/>
            <person name="Sun H."/>
            <person name="LaButti K.M."/>
            <person name="Schmutz J."/>
            <person name="Jabbour D."/>
            <person name="Luo H."/>
            <person name="Baker S.E."/>
            <person name="Pisabarro A.G."/>
            <person name="Walton J.D."/>
            <person name="Blanchette R.A."/>
            <person name="Henrissat B."/>
            <person name="Martin F."/>
            <person name="Cullen D."/>
            <person name="Hibbett D.S."/>
            <person name="Grigoriev I.V."/>
        </authorList>
    </citation>
    <scope>NUCLEOTIDE SEQUENCE [LARGE SCALE GENOMIC DNA]</scope>
    <source>
        <strain evidence="4">MUCL 33604</strain>
    </source>
</reference>
<evidence type="ECO:0000256" key="1">
    <source>
        <dbReference type="SAM" id="Coils"/>
    </source>
</evidence>
<keyword evidence="4" id="KW-1185">Reference proteome</keyword>
<dbReference type="EMBL" id="KL197712">
    <property type="protein sequence ID" value="KDQ61966.1"/>
    <property type="molecule type" value="Genomic_DNA"/>
</dbReference>
<feature type="region of interest" description="Disordered" evidence="2">
    <location>
        <begin position="311"/>
        <end position="333"/>
    </location>
</feature>
<gene>
    <name evidence="3" type="ORF">JAAARDRAFT_31456</name>
</gene>
<feature type="coiled-coil region" evidence="1">
    <location>
        <begin position="148"/>
        <end position="182"/>
    </location>
</feature>